<dbReference type="Proteomes" id="UP001500979">
    <property type="component" value="Unassembled WGS sequence"/>
</dbReference>
<evidence type="ECO:0000256" key="3">
    <source>
        <dbReference type="ARBA" id="ARBA00008621"/>
    </source>
</evidence>
<dbReference type="SUPFAM" id="SSF89562">
    <property type="entry name" value="RraA-like"/>
    <property type="match status" value="1"/>
</dbReference>
<protein>
    <recommendedName>
        <fullName evidence="7">Putative 4-hydroxy-4-methyl-2-oxoglutarate aldolase</fullName>
        <ecNumber evidence="6">4.1.1.112</ecNumber>
        <ecNumber evidence="5">4.1.3.17</ecNumber>
    </recommendedName>
    <alternativeName>
        <fullName evidence="11">Oxaloacetate decarboxylase</fullName>
    </alternativeName>
    <alternativeName>
        <fullName evidence="9">Regulator of ribonuclease activity homolog</fullName>
    </alternativeName>
    <alternativeName>
        <fullName evidence="10">RraA-like protein</fullName>
    </alternativeName>
</protein>
<evidence type="ECO:0000256" key="11">
    <source>
        <dbReference type="ARBA" id="ARBA00032305"/>
    </source>
</evidence>
<dbReference type="CDD" id="cd16841">
    <property type="entry name" value="RraA_family"/>
    <property type="match status" value="1"/>
</dbReference>
<evidence type="ECO:0000256" key="6">
    <source>
        <dbReference type="ARBA" id="ARBA00012947"/>
    </source>
</evidence>
<reference evidence="13 14" key="1">
    <citation type="journal article" date="2019" name="Int. J. Syst. Evol. Microbiol.">
        <title>The Global Catalogue of Microorganisms (GCM) 10K type strain sequencing project: providing services to taxonomists for standard genome sequencing and annotation.</title>
        <authorList>
            <consortium name="The Broad Institute Genomics Platform"/>
            <consortium name="The Broad Institute Genome Sequencing Center for Infectious Disease"/>
            <person name="Wu L."/>
            <person name="Ma J."/>
        </authorList>
    </citation>
    <scope>NUCLEOTIDE SEQUENCE [LARGE SCALE GENOMIC DNA]</scope>
    <source>
        <strain evidence="13 14">JCM 9383</strain>
    </source>
</reference>
<comment type="cofactor">
    <cofactor evidence="2">
        <name>a divalent metal cation</name>
        <dbReference type="ChEBI" id="CHEBI:60240"/>
    </cofactor>
</comment>
<dbReference type="EMBL" id="BAAAUX010000011">
    <property type="protein sequence ID" value="GAA2786392.1"/>
    <property type="molecule type" value="Genomic_DNA"/>
</dbReference>
<evidence type="ECO:0000256" key="10">
    <source>
        <dbReference type="ARBA" id="ARBA00030169"/>
    </source>
</evidence>
<evidence type="ECO:0000256" key="9">
    <source>
        <dbReference type="ARBA" id="ARBA00029596"/>
    </source>
</evidence>
<evidence type="ECO:0000313" key="13">
    <source>
        <dbReference type="EMBL" id="GAA2786392.1"/>
    </source>
</evidence>
<evidence type="ECO:0000256" key="5">
    <source>
        <dbReference type="ARBA" id="ARBA00012213"/>
    </source>
</evidence>
<comment type="function">
    <text evidence="8">Catalyzes the aldol cleavage of 4-hydroxy-4-methyl-2-oxoglutarate (HMG) into 2 molecules of pyruvate. Also contains a secondary oxaloacetate (OAA) decarboxylase activity due to the common pyruvate enolate transition state formed following C-C bond cleavage in the retro-aldol and decarboxylation reactions.</text>
</comment>
<dbReference type="Pfam" id="PF03737">
    <property type="entry name" value="RraA-like"/>
    <property type="match status" value="1"/>
</dbReference>
<comment type="caution">
    <text evidence="13">The sequence shown here is derived from an EMBL/GenBank/DDBJ whole genome shotgun (WGS) entry which is preliminary data.</text>
</comment>
<evidence type="ECO:0000256" key="1">
    <source>
        <dbReference type="ARBA" id="ARBA00001342"/>
    </source>
</evidence>
<organism evidence="13 14">
    <name type="scientific">Saccharopolyspora taberi</name>
    <dbReference type="NCBI Taxonomy" id="60895"/>
    <lineage>
        <taxon>Bacteria</taxon>
        <taxon>Bacillati</taxon>
        <taxon>Actinomycetota</taxon>
        <taxon>Actinomycetes</taxon>
        <taxon>Pseudonocardiales</taxon>
        <taxon>Pseudonocardiaceae</taxon>
        <taxon>Saccharopolyspora</taxon>
    </lineage>
</organism>
<comment type="catalytic activity">
    <reaction evidence="1">
        <text>4-hydroxy-4-methyl-2-oxoglutarate = 2 pyruvate</text>
        <dbReference type="Rhea" id="RHEA:22748"/>
        <dbReference type="ChEBI" id="CHEBI:15361"/>
        <dbReference type="ChEBI" id="CHEBI:58276"/>
        <dbReference type="EC" id="4.1.3.17"/>
    </reaction>
</comment>
<keyword evidence="14" id="KW-1185">Reference proteome</keyword>
<evidence type="ECO:0000256" key="4">
    <source>
        <dbReference type="ARBA" id="ARBA00011233"/>
    </source>
</evidence>
<proteinExistence type="inferred from homology"/>
<accession>A0ABN3VAA5</accession>
<comment type="subunit">
    <text evidence="4">Homotrimer.</text>
</comment>
<gene>
    <name evidence="13" type="ORF">GCM10010470_20830</name>
</gene>
<name>A0ABN3VAA5_9PSEU</name>
<dbReference type="PANTHER" id="PTHR33254">
    <property type="entry name" value="4-HYDROXY-4-METHYL-2-OXOGLUTARATE ALDOLASE 3-RELATED"/>
    <property type="match status" value="1"/>
</dbReference>
<evidence type="ECO:0000256" key="12">
    <source>
        <dbReference type="ARBA" id="ARBA00047973"/>
    </source>
</evidence>
<dbReference type="InterPro" id="IPR005493">
    <property type="entry name" value="RraA/RraA-like"/>
</dbReference>
<comment type="similarity">
    <text evidence="3">Belongs to the class II aldolase/RraA-like family.</text>
</comment>
<comment type="catalytic activity">
    <reaction evidence="12">
        <text>oxaloacetate + H(+) = pyruvate + CO2</text>
        <dbReference type="Rhea" id="RHEA:15641"/>
        <dbReference type="ChEBI" id="CHEBI:15361"/>
        <dbReference type="ChEBI" id="CHEBI:15378"/>
        <dbReference type="ChEBI" id="CHEBI:16452"/>
        <dbReference type="ChEBI" id="CHEBI:16526"/>
        <dbReference type="EC" id="4.1.1.112"/>
    </reaction>
</comment>
<evidence type="ECO:0000256" key="7">
    <source>
        <dbReference type="ARBA" id="ARBA00016549"/>
    </source>
</evidence>
<dbReference type="InterPro" id="IPR036704">
    <property type="entry name" value="RraA/RraA-like_sf"/>
</dbReference>
<dbReference type="EC" id="4.1.3.17" evidence="5"/>
<dbReference type="EC" id="4.1.1.112" evidence="6"/>
<evidence type="ECO:0000256" key="2">
    <source>
        <dbReference type="ARBA" id="ARBA00001968"/>
    </source>
</evidence>
<evidence type="ECO:0000256" key="8">
    <source>
        <dbReference type="ARBA" id="ARBA00025046"/>
    </source>
</evidence>
<sequence>MSSSSLLDRYAAVDSAAVSDALDQLGLPAGVGGIRPIWGTASVVGFAVTVGLEPRGSGPAGAHIATTAVETSDSESVIVVDNQGRTDVSCWGGILSLGAVQRGARGVVADGVCRDIAEARDLGFPIFARGAIPATARGRLQQRSCGEPVAIAGLTVHQGDVVIADETGLAVVPRARAEEVVGIAAAITARERAIALEVRGSARLSTAMHDARLAGAQELTR</sequence>
<dbReference type="RefSeq" id="WP_344679357.1">
    <property type="nucleotide sequence ID" value="NZ_BAAAUX010000011.1"/>
</dbReference>
<dbReference type="Gene3D" id="3.50.30.40">
    <property type="entry name" value="Ribonuclease E inhibitor RraA/RraA-like"/>
    <property type="match status" value="1"/>
</dbReference>
<evidence type="ECO:0000313" key="14">
    <source>
        <dbReference type="Proteomes" id="UP001500979"/>
    </source>
</evidence>
<dbReference type="PANTHER" id="PTHR33254:SF4">
    <property type="entry name" value="4-HYDROXY-4-METHYL-2-OXOGLUTARATE ALDOLASE 3-RELATED"/>
    <property type="match status" value="1"/>
</dbReference>